<keyword evidence="3 5" id="KW-0269">Exonuclease</keyword>
<dbReference type="InterPro" id="IPR047201">
    <property type="entry name" value="ERI-1_3'hExo-like"/>
</dbReference>
<dbReference type="InterPro" id="IPR051274">
    <property type="entry name" value="3-5_Exoribonuclease"/>
</dbReference>
<reference evidence="5 6" key="1">
    <citation type="submission" date="2016-11" db="EMBL/GenBank/DDBJ databases">
        <authorList>
            <person name="Jaros S."/>
            <person name="Januszkiewicz K."/>
            <person name="Wedrychowicz H."/>
        </authorList>
    </citation>
    <scope>NUCLEOTIDE SEQUENCE [LARGE SCALE GENOMIC DNA]</scope>
    <source>
        <strain evidence="5 6">DSM 15480</strain>
    </source>
</reference>
<evidence type="ECO:0000313" key="5">
    <source>
        <dbReference type="EMBL" id="SHK72606.1"/>
    </source>
</evidence>
<dbReference type="CDD" id="cd06133">
    <property type="entry name" value="ERI-1_3'hExo_like"/>
    <property type="match status" value="1"/>
</dbReference>
<protein>
    <submittedName>
        <fullName evidence="5">Inhibitor of the KinA pathway to sporulation, predicted exonuclease</fullName>
    </submittedName>
</protein>
<feature type="domain" description="Exonuclease" evidence="4">
    <location>
        <begin position="2"/>
        <end position="185"/>
    </location>
</feature>
<keyword evidence="1" id="KW-0540">Nuclease</keyword>
<gene>
    <name evidence="5" type="ORF">SAMN02745243_03605</name>
</gene>
<dbReference type="SUPFAM" id="SSF53098">
    <property type="entry name" value="Ribonuclease H-like"/>
    <property type="match status" value="1"/>
</dbReference>
<accession>A0A1M6UU79</accession>
<dbReference type="InterPro" id="IPR013520">
    <property type="entry name" value="Ribonucl_H"/>
</dbReference>
<dbReference type="InterPro" id="IPR036397">
    <property type="entry name" value="RNaseH_sf"/>
</dbReference>
<dbReference type="GO" id="GO:0000175">
    <property type="term" value="F:3'-5'-RNA exonuclease activity"/>
    <property type="evidence" value="ECO:0007669"/>
    <property type="project" value="InterPro"/>
</dbReference>
<dbReference type="InterPro" id="IPR012337">
    <property type="entry name" value="RNaseH-like_sf"/>
</dbReference>
<dbReference type="Proteomes" id="UP000184301">
    <property type="component" value="Unassembled WGS sequence"/>
</dbReference>
<dbReference type="GO" id="GO:0003676">
    <property type="term" value="F:nucleic acid binding"/>
    <property type="evidence" value="ECO:0007669"/>
    <property type="project" value="InterPro"/>
</dbReference>
<evidence type="ECO:0000313" key="6">
    <source>
        <dbReference type="Proteomes" id="UP000184301"/>
    </source>
</evidence>
<evidence type="ECO:0000259" key="4">
    <source>
        <dbReference type="SMART" id="SM00479"/>
    </source>
</evidence>
<keyword evidence="2" id="KW-0378">Hydrolase</keyword>
<sequence length="221" mass="25652">MRRIFIDLEFCETSTAYKRQRKISQHEVIEVGAVMLNKEHEIISRFDRMVRPKYGEINEFITDLTGITNEMVSGADTYEAVMDEFLEWVGEDCAKVYSWSNMDITQLQRESEQKKYSNMRLEHLYKNWVDFQKKFGQMLGVRQAISLDNAVNGAGILFEGREHCALADAENTARLFQLTQDKDEFDKTADQIRRLVNPKETLTVNLGAFFTPDMLEQLNVG</sequence>
<organism evidence="5 6">
    <name type="scientific">Hespellia stercorisuis DSM 15480</name>
    <dbReference type="NCBI Taxonomy" id="1121950"/>
    <lineage>
        <taxon>Bacteria</taxon>
        <taxon>Bacillati</taxon>
        <taxon>Bacillota</taxon>
        <taxon>Clostridia</taxon>
        <taxon>Lachnospirales</taxon>
        <taxon>Lachnospiraceae</taxon>
        <taxon>Hespellia</taxon>
    </lineage>
</organism>
<evidence type="ECO:0000256" key="2">
    <source>
        <dbReference type="ARBA" id="ARBA00022801"/>
    </source>
</evidence>
<evidence type="ECO:0000256" key="1">
    <source>
        <dbReference type="ARBA" id="ARBA00022722"/>
    </source>
</evidence>
<evidence type="ECO:0000256" key="3">
    <source>
        <dbReference type="ARBA" id="ARBA00022839"/>
    </source>
</evidence>
<dbReference type="AlphaFoldDB" id="A0A1M6UU79"/>
<keyword evidence="6" id="KW-1185">Reference proteome</keyword>
<dbReference type="OrthoDB" id="159416at2"/>
<proteinExistence type="predicted"/>
<dbReference type="EMBL" id="FQZY01000078">
    <property type="protein sequence ID" value="SHK72606.1"/>
    <property type="molecule type" value="Genomic_DNA"/>
</dbReference>
<dbReference type="RefSeq" id="WP_073112917.1">
    <property type="nucleotide sequence ID" value="NZ_FQZY01000078.1"/>
</dbReference>
<dbReference type="STRING" id="1121950.SAMN02745243_03605"/>
<dbReference type="Gene3D" id="3.30.420.10">
    <property type="entry name" value="Ribonuclease H-like superfamily/Ribonuclease H"/>
    <property type="match status" value="1"/>
</dbReference>
<dbReference type="PANTHER" id="PTHR23044:SF61">
    <property type="entry name" value="3'-5' EXORIBONUCLEASE 1-RELATED"/>
    <property type="match status" value="1"/>
</dbReference>
<dbReference type="SMART" id="SM00479">
    <property type="entry name" value="EXOIII"/>
    <property type="match status" value="1"/>
</dbReference>
<dbReference type="Pfam" id="PF00929">
    <property type="entry name" value="RNase_T"/>
    <property type="match status" value="1"/>
</dbReference>
<name>A0A1M6UU79_9FIRM</name>
<dbReference type="PANTHER" id="PTHR23044">
    <property type="entry name" value="3'-5' EXONUCLEASE ERI1-RELATED"/>
    <property type="match status" value="1"/>
</dbReference>